<protein>
    <recommendedName>
        <fullName evidence="4">DUF4377 domain-containing protein</fullName>
    </recommendedName>
</protein>
<proteinExistence type="predicted"/>
<gene>
    <name evidence="2" type="ORF">OK345_08245</name>
</gene>
<name>A0ABT3JVJ6_9XANT</name>
<feature type="chain" id="PRO_5045053039" description="DUF4377 domain-containing protein" evidence="1">
    <location>
        <begin position="20"/>
        <end position="267"/>
    </location>
</feature>
<dbReference type="EMBL" id="JAPCHY010000005">
    <property type="protein sequence ID" value="MCW4472492.1"/>
    <property type="molecule type" value="Genomic_DNA"/>
</dbReference>
<dbReference type="RefSeq" id="WP_265127449.1">
    <property type="nucleotide sequence ID" value="NZ_JAPCHY010000005.1"/>
</dbReference>
<comment type="caution">
    <text evidence="2">The sequence shown here is derived from an EMBL/GenBank/DDBJ whole genome shotgun (WGS) entry which is preliminary data.</text>
</comment>
<evidence type="ECO:0008006" key="4">
    <source>
        <dbReference type="Google" id="ProtNLM"/>
    </source>
</evidence>
<evidence type="ECO:0000313" key="3">
    <source>
        <dbReference type="Proteomes" id="UP001209922"/>
    </source>
</evidence>
<evidence type="ECO:0000256" key="1">
    <source>
        <dbReference type="SAM" id="SignalP"/>
    </source>
</evidence>
<dbReference type="PROSITE" id="PS51257">
    <property type="entry name" value="PROKAR_LIPOPROTEIN"/>
    <property type="match status" value="1"/>
</dbReference>
<feature type="signal peptide" evidence="1">
    <location>
        <begin position="1"/>
        <end position="19"/>
    </location>
</feature>
<sequence>MRRAWLLLSSLVAACSGSASDIPSDRATAGFSGALASMEMAVLALPPSSPQLDALAADPEGWLPADVAEGVERTDSRVVFDADGWIRELSLGWEGDQGWKIRMSLDGPVERRPPSRVEVRLMPPEGSGQAPWPMGEGDIRYAGPERVLRYEGERPGIEGRESFERRTVLDGSGRLQLEESTTTAPDGGITRKRREVLARDARGLAMDELELLDGVGYRVSIRNFLPDGQGNPRRVVRLYRLADAAADAPVQRAEVNLRAYRYQDETR</sequence>
<accession>A0ABT3JVJ6</accession>
<evidence type="ECO:0000313" key="2">
    <source>
        <dbReference type="EMBL" id="MCW4472492.1"/>
    </source>
</evidence>
<organism evidence="2 3">
    <name type="scientific">Xanthomonas chitinilytica</name>
    <dbReference type="NCBI Taxonomy" id="2989819"/>
    <lineage>
        <taxon>Bacteria</taxon>
        <taxon>Pseudomonadati</taxon>
        <taxon>Pseudomonadota</taxon>
        <taxon>Gammaproteobacteria</taxon>
        <taxon>Lysobacterales</taxon>
        <taxon>Lysobacteraceae</taxon>
        <taxon>Xanthomonas</taxon>
    </lineage>
</organism>
<reference evidence="2 3" key="1">
    <citation type="submission" date="2022-10" db="EMBL/GenBank/DDBJ databases">
        <title>Xanthomonas sp. H13-6.</title>
        <authorList>
            <person name="Liu X."/>
            <person name="Deng Z."/>
            <person name="Jiang Y."/>
            <person name="Yu T."/>
            <person name="Ai J."/>
        </authorList>
    </citation>
    <scope>NUCLEOTIDE SEQUENCE [LARGE SCALE GENOMIC DNA]</scope>
    <source>
        <strain evidence="2 3">H13-6</strain>
    </source>
</reference>
<keyword evidence="1" id="KW-0732">Signal</keyword>
<keyword evidence="3" id="KW-1185">Reference proteome</keyword>
<dbReference type="Proteomes" id="UP001209922">
    <property type="component" value="Unassembled WGS sequence"/>
</dbReference>